<dbReference type="EMBL" id="JANF02000062">
    <property type="protein sequence ID" value="KER35966.1"/>
    <property type="molecule type" value="Genomic_DNA"/>
</dbReference>
<dbReference type="InterPro" id="IPR021795">
    <property type="entry name" value="DUF3363"/>
</dbReference>
<name>A0A8E0WRA1_9SPHN</name>
<protein>
    <submittedName>
        <fullName evidence="1">Conjugal transfer protein TraI</fullName>
    </submittedName>
</protein>
<dbReference type="Proteomes" id="UP000028135">
    <property type="component" value="Unassembled WGS sequence"/>
</dbReference>
<proteinExistence type="predicted"/>
<accession>A0A8E0WRA1</accession>
<dbReference type="Pfam" id="PF11843">
    <property type="entry name" value="DUF3363"/>
    <property type="match status" value="1"/>
</dbReference>
<organism evidence="1 2">
    <name type="scientific">Sphingobium indicum F2</name>
    <dbReference type="NCBI Taxonomy" id="1450518"/>
    <lineage>
        <taxon>Bacteria</taxon>
        <taxon>Pseudomonadati</taxon>
        <taxon>Pseudomonadota</taxon>
        <taxon>Alphaproteobacteria</taxon>
        <taxon>Sphingomonadales</taxon>
        <taxon>Sphingomonadaceae</taxon>
        <taxon>Sphingobium</taxon>
    </lineage>
</organism>
<reference evidence="1 2" key="1">
    <citation type="submission" date="2014-05" db="EMBL/GenBank/DDBJ databases">
        <title>Genome Announcement of Sphingobium lucknowense F2.</title>
        <authorList>
            <person name="Lal R."/>
            <person name="Negi V."/>
            <person name="Lata P."/>
            <person name="Sangwan N."/>
            <person name="Gupta S.K."/>
            <person name="Rao D.L.N."/>
            <person name="Das S."/>
        </authorList>
    </citation>
    <scope>NUCLEOTIDE SEQUENCE [LARGE SCALE GENOMIC DNA]</scope>
    <source>
        <strain evidence="1 2">F2</strain>
    </source>
</reference>
<evidence type="ECO:0000313" key="1">
    <source>
        <dbReference type="EMBL" id="KER35966.1"/>
    </source>
</evidence>
<comment type="caution">
    <text evidence="1">The sequence shown here is derived from an EMBL/GenBank/DDBJ whole genome shotgun (WGS) entry which is preliminary data.</text>
</comment>
<evidence type="ECO:0000313" key="2">
    <source>
        <dbReference type="Proteomes" id="UP000028135"/>
    </source>
</evidence>
<gene>
    <name evidence="1" type="ORF">AL00_13520</name>
</gene>
<dbReference type="NCBIfam" id="NF041267">
    <property type="entry name" value="relax_RlxS"/>
    <property type="match status" value="1"/>
</dbReference>
<sequence length="654" mass="73467">MSEDDFTPKLGRKSGKDGKRVVKYGGRILAAARLAGSKTGVRSRRFDGSRIGRGASMGRLLSSRDRLAGFRGRRAVVKASLIRLQGKAGQVARAHMRYIQRDGVTREGLPGELYGPETDRADGDDFLKRTAGDRHQFRFIVSAEDGAEYPDLKPYVRRLMTQVEQDLGTKLDWVAVDHFNTERPHTHIVLRGVDDRGDNLIIAREYISHGLRERASELLTLDLGPRTDREIEDRLRHDVDQERLTAIDRRLVRRMDADRTVSSADNDPFQQSVAAGRLRKLKSMDLAEDIGGGRYRLADGMEDTLRRMGERGDIIRVMQRELTVRRLDRAGVEQVVSNDLREPLVGRVIHRGFSDEHRDRHYLIVDGVDGRVHYVDIGRGDATPSVPEGATVRIDPRAAMVTQADRTVDAVAHANGGRYSVDLHLRQDPSASEAFADSHVRRLEAMRRAGAGPERLADGSWTITEDHLARAEAFAQRQQRDRPVMLSVLSRSPVADLAAKEAHTWLDRELTEGGHGAVRDVGYGREVRTALTARRQWLIEQQLADGERSGIRYRDGALETLRQRELREAGKRIGTDLGKRFELVQMGERIEGKIKCRVDLESGSHALVERSRDFTLVPWRDVLDRNIGKAASGIMRADGINWQFGRGRNGPVIS</sequence>
<dbReference type="AlphaFoldDB" id="A0A8E0WRA1"/>